<feature type="chain" id="PRO_5040439692" description="Secreted protein" evidence="1">
    <location>
        <begin position="18"/>
        <end position="158"/>
    </location>
</feature>
<organism evidence="2 3">
    <name type="scientific">Holothuria leucospilota</name>
    <name type="common">Black long sea cucumber</name>
    <name type="synonym">Mertensiothuria leucospilota</name>
    <dbReference type="NCBI Taxonomy" id="206669"/>
    <lineage>
        <taxon>Eukaryota</taxon>
        <taxon>Metazoa</taxon>
        <taxon>Echinodermata</taxon>
        <taxon>Eleutherozoa</taxon>
        <taxon>Echinozoa</taxon>
        <taxon>Holothuroidea</taxon>
        <taxon>Aspidochirotacea</taxon>
        <taxon>Aspidochirotida</taxon>
        <taxon>Holothuriidae</taxon>
        <taxon>Holothuria</taxon>
    </lineage>
</organism>
<reference evidence="2" key="1">
    <citation type="submission" date="2021-10" db="EMBL/GenBank/DDBJ databases">
        <title>Tropical sea cucumber genome reveals ecological adaptation and Cuvierian tubules defense mechanism.</title>
        <authorList>
            <person name="Chen T."/>
        </authorList>
    </citation>
    <scope>NUCLEOTIDE SEQUENCE</scope>
    <source>
        <strain evidence="2">Nanhai2018</strain>
        <tissue evidence="2">Muscle</tissue>
    </source>
</reference>
<comment type="caution">
    <text evidence="2">The sequence shown here is derived from an EMBL/GenBank/DDBJ whole genome shotgun (WGS) entry which is preliminary data.</text>
</comment>
<dbReference type="AlphaFoldDB" id="A0A9Q1BRG1"/>
<proteinExistence type="predicted"/>
<keyword evidence="3" id="KW-1185">Reference proteome</keyword>
<accession>A0A9Q1BRG1</accession>
<dbReference type="Proteomes" id="UP001152320">
    <property type="component" value="Chromosome 12"/>
</dbReference>
<protein>
    <recommendedName>
        <fullName evidence="4">Secreted protein</fullName>
    </recommendedName>
</protein>
<evidence type="ECO:0008006" key="4">
    <source>
        <dbReference type="Google" id="ProtNLM"/>
    </source>
</evidence>
<evidence type="ECO:0000313" key="2">
    <source>
        <dbReference type="EMBL" id="KAJ8031713.1"/>
    </source>
</evidence>
<name>A0A9Q1BRG1_HOLLE</name>
<dbReference type="EMBL" id="JAIZAY010000012">
    <property type="protein sequence ID" value="KAJ8031713.1"/>
    <property type="molecule type" value="Genomic_DNA"/>
</dbReference>
<evidence type="ECO:0000313" key="3">
    <source>
        <dbReference type="Proteomes" id="UP001152320"/>
    </source>
</evidence>
<keyword evidence="1" id="KW-0732">Signal</keyword>
<feature type="signal peptide" evidence="1">
    <location>
        <begin position="1"/>
        <end position="17"/>
    </location>
</feature>
<sequence>MVGEGLCFWVCDTIVLGLSLLLVHEPHGVLIRSCDISRHGCDLRISTKFSGTLHDFVCDFSRHLTTSHDMDAESAEVLNMFKTVRHRCDFLRIATTSRFATTSHDLPLHTVRLCTVTNGVVRHRSSDDISLKAKNKQFRSEIPPSIFSSSIDVDSLKL</sequence>
<gene>
    <name evidence="2" type="ORF">HOLleu_24994</name>
</gene>
<evidence type="ECO:0000256" key="1">
    <source>
        <dbReference type="SAM" id="SignalP"/>
    </source>
</evidence>